<name>S4RZG1_PETMA</name>
<dbReference type="PROSITE" id="PS51757">
    <property type="entry name" value="TH1"/>
    <property type="match status" value="1"/>
</dbReference>
<sequence>QVNRFNKCASRGLLITDRHLYKLEPLKNYKSMKSVPLTNVTGMSVSSGRDQLVIFHLKGSDDFVVCLNQPSERVGELVGTLAHHFKTEKRPFQVNVFDAAACTMGGKRRTIALETSPGQDQPEFRKNGTGLVLLWAG</sequence>
<dbReference type="GO" id="GO:0016459">
    <property type="term" value="C:myosin complex"/>
    <property type="evidence" value="ECO:0007669"/>
    <property type="project" value="InterPro"/>
</dbReference>
<proteinExistence type="predicted"/>
<evidence type="ECO:0000259" key="1">
    <source>
        <dbReference type="PROSITE" id="PS51757"/>
    </source>
</evidence>
<dbReference type="GeneTree" id="ENSGT00940000168666"/>
<reference evidence="2" key="1">
    <citation type="submission" date="2025-08" db="UniProtKB">
        <authorList>
            <consortium name="Ensembl"/>
        </authorList>
    </citation>
    <scope>IDENTIFICATION</scope>
</reference>
<dbReference type="Pfam" id="PF06017">
    <property type="entry name" value="Myosin_TH1"/>
    <property type="match status" value="1"/>
</dbReference>
<dbReference type="InterPro" id="IPR010926">
    <property type="entry name" value="Myosin_TH1"/>
</dbReference>
<dbReference type="HOGENOM" id="CLU_129364_0_0_1"/>
<feature type="domain" description="TH1" evidence="1">
    <location>
        <begin position="1"/>
        <end position="137"/>
    </location>
</feature>
<dbReference type="AlphaFoldDB" id="S4RZG1"/>
<evidence type="ECO:0000313" key="2">
    <source>
        <dbReference type="Ensembl" id="ENSPMAP00000010602.1"/>
    </source>
</evidence>
<organism evidence="2">
    <name type="scientific">Petromyzon marinus</name>
    <name type="common">Sea lamprey</name>
    <dbReference type="NCBI Taxonomy" id="7757"/>
    <lineage>
        <taxon>Eukaryota</taxon>
        <taxon>Metazoa</taxon>
        <taxon>Chordata</taxon>
        <taxon>Craniata</taxon>
        <taxon>Vertebrata</taxon>
        <taxon>Cyclostomata</taxon>
        <taxon>Hyperoartia</taxon>
        <taxon>Petromyzontiformes</taxon>
        <taxon>Petromyzontidae</taxon>
        <taxon>Petromyzon</taxon>
    </lineage>
</organism>
<accession>S4RZG1</accession>
<dbReference type="STRING" id="7757.ENSPMAP00000010602"/>
<dbReference type="OMA" id="CDEYITA"/>
<dbReference type="Ensembl" id="ENSPMAT00000010648.1">
    <property type="protein sequence ID" value="ENSPMAP00000010602.1"/>
    <property type="gene ID" value="ENSPMAG00000009643.1"/>
</dbReference>
<dbReference type="GO" id="GO:0003774">
    <property type="term" value="F:cytoskeletal motor activity"/>
    <property type="evidence" value="ECO:0007669"/>
    <property type="project" value="InterPro"/>
</dbReference>
<protein>
    <recommendedName>
        <fullName evidence="1">TH1 domain-containing protein</fullName>
    </recommendedName>
</protein>
<reference evidence="2" key="2">
    <citation type="submission" date="2025-09" db="UniProtKB">
        <authorList>
            <consortium name="Ensembl"/>
        </authorList>
    </citation>
    <scope>IDENTIFICATION</scope>
</reference>